<gene>
    <name evidence="1" type="ORF">EVAR_25035_1</name>
</gene>
<proteinExistence type="predicted"/>
<keyword evidence="2" id="KW-1185">Reference proteome</keyword>
<organism evidence="1 2">
    <name type="scientific">Eumeta variegata</name>
    <name type="common">Bagworm moth</name>
    <name type="synonym">Eumeta japonica</name>
    <dbReference type="NCBI Taxonomy" id="151549"/>
    <lineage>
        <taxon>Eukaryota</taxon>
        <taxon>Metazoa</taxon>
        <taxon>Ecdysozoa</taxon>
        <taxon>Arthropoda</taxon>
        <taxon>Hexapoda</taxon>
        <taxon>Insecta</taxon>
        <taxon>Pterygota</taxon>
        <taxon>Neoptera</taxon>
        <taxon>Endopterygota</taxon>
        <taxon>Lepidoptera</taxon>
        <taxon>Glossata</taxon>
        <taxon>Ditrysia</taxon>
        <taxon>Tineoidea</taxon>
        <taxon>Psychidae</taxon>
        <taxon>Oiketicinae</taxon>
        <taxon>Eumeta</taxon>
    </lineage>
</organism>
<dbReference type="EMBL" id="BGZK01000288">
    <property type="protein sequence ID" value="GBP34432.1"/>
    <property type="molecule type" value="Genomic_DNA"/>
</dbReference>
<evidence type="ECO:0000313" key="2">
    <source>
        <dbReference type="Proteomes" id="UP000299102"/>
    </source>
</evidence>
<comment type="caution">
    <text evidence="1">The sequence shown here is derived from an EMBL/GenBank/DDBJ whole genome shotgun (WGS) entry which is preliminary data.</text>
</comment>
<dbReference type="AlphaFoldDB" id="A0A4C1V7Z5"/>
<protein>
    <submittedName>
        <fullName evidence="1">Uncharacterized protein</fullName>
    </submittedName>
</protein>
<evidence type="ECO:0000313" key="1">
    <source>
        <dbReference type="EMBL" id="GBP34432.1"/>
    </source>
</evidence>
<dbReference type="Proteomes" id="UP000299102">
    <property type="component" value="Unassembled WGS sequence"/>
</dbReference>
<name>A0A4C1V7Z5_EUMVA</name>
<reference evidence="1 2" key="1">
    <citation type="journal article" date="2019" name="Commun. Biol.">
        <title>The bagworm genome reveals a unique fibroin gene that provides high tensile strength.</title>
        <authorList>
            <person name="Kono N."/>
            <person name="Nakamura H."/>
            <person name="Ohtoshi R."/>
            <person name="Tomita M."/>
            <person name="Numata K."/>
            <person name="Arakawa K."/>
        </authorList>
    </citation>
    <scope>NUCLEOTIDE SEQUENCE [LARGE SCALE GENOMIC DNA]</scope>
</reference>
<accession>A0A4C1V7Z5</accession>
<sequence length="241" mass="26793">MGGSGHYARNCGSRLWHLRLCYRRCIGLWSLLSTPSSSLASLARVFIATWITAQGFSVFVEHSREPGFGVPIDGLGRRKLVETDVVSTLAISVSLGSAFDVETGCFFCVASYPPTAWDIPPSSGEIRVVVISQQQRFSSLPFSVSPLKRRTQLLTPRDGQFRFYRSDRVNVAFRILSNIQFPGQLPPLEPSPSGYHQGNRGNIQNKHEVSAANFNSEATPEENLKRPSESVFLVYLRQLLT</sequence>